<reference evidence="1 2" key="1">
    <citation type="submission" date="2016-07" db="EMBL/GenBank/DDBJ databases">
        <title>Draft Genome Sequence of Oceanisphaera psychrotolerans, isolated from coastal sediment samples.</title>
        <authorList>
            <person name="Zhuo S."/>
            <person name="Ruan Z."/>
        </authorList>
    </citation>
    <scope>NUCLEOTIDE SEQUENCE [LARGE SCALE GENOMIC DNA]</scope>
    <source>
        <strain evidence="1 2">LAM-WHM-ZC</strain>
    </source>
</reference>
<name>A0A1J4QCX4_9GAMM</name>
<dbReference type="AlphaFoldDB" id="A0A1J4QCX4"/>
<dbReference type="EMBL" id="MDKE01000068">
    <property type="protein sequence ID" value="OIN04492.1"/>
    <property type="molecule type" value="Genomic_DNA"/>
</dbReference>
<comment type="caution">
    <text evidence="1">The sequence shown here is derived from an EMBL/GenBank/DDBJ whole genome shotgun (WGS) entry which is preliminary data.</text>
</comment>
<accession>A0A1J4QCX4</accession>
<dbReference type="STRING" id="1414654.BFR47_06240"/>
<gene>
    <name evidence="1" type="ORF">BFR47_06240</name>
</gene>
<evidence type="ECO:0000313" key="2">
    <source>
        <dbReference type="Proteomes" id="UP000243073"/>
    </source>
</evidence>
<protein>
    <recommendedName>
        <fullName evidence="3">AB hydrolase-1 domain-containing protein</fullName>
    </recommendedName>
</protein>
<dbReference type="Proteomes" id="UP000243073">
    <property type="component" value="Unassembled WGS sequence"/>
</dbReference>
<proteinExistence type="predicted"/>
<dbReference type="InterPro" id="IPR029058">
    <property type="entry name" value="AB_hydrolase_fold"/>
</dbReference>
<dbReference type="Gene3D" id="3.40.50.1820">
    <property type="entry name" value="alpha/beta hydrolase"/>
    <property type="match status" value="1"/>
</dbReference>
<evidence type="ECO:0000313" key="1">
    <source>
        <dbReference type="EMBL" id="OIN04492.1"/>
    </source>
</evidence>
<sequence length="185" mass="20983">MIAVDWASRYPAELDVVVLINSSLAGLSPCYHRLRPQVYWPLLRWCLWQRDPLLQEAAILQLTSRCFADDADLLTRWTAHARELPPSRRNTLRQLLAALCYRPPPARPAVPMLVLNSLGDELVNPRCSLAIAEHWQLPLRRHPDAGHDLTLDAPDWVCEQIRTWLAFRCRPPADGSSNPPSSING</sequence>
<organism evidence="1 2">
    <name type="scientific">Oceanisphaera psychrotolerans</name>
    <dbReference type="NCBI Taxonomy" id="1414654"/>
    <lineage>
        <taxon>Bacteria</taxon>
        <taxon>Pseudomonadati</taxon>
        <taxon>Pseudomonadota</taxon>
        <taxon>Gammaproteobacteria</taxon>
        <taxon>Aeromonadales</taxon>
        <taxon>Aeromonadaceae</taxon>
        <taxon>Oceanisphaera</taxon>
    </lineage>
</organism>
<keyword evidence="2" id="KW-1185">Reference proteome</keyword>
<evidence type="ECO:0008006" key="3">
    <source>
        <dbReference type="Google" id="ProtNLM"/>
    </source>
</evidence>
<dbReference type="SUPFAM" id="SSF53474">
    <property type="entry name" value="alpha/beta-Hydrolases"/>
    <property type="match status" value="1"/>
</dbReference>